<organism evidence="1 2">
    <name type="scientific">Eiseniibacteriota bacterium</name>
    <dbReference type="NCBI Taxonomy" id="2212470"/>
    <lineage>
        <taxon>Bacteria</taxon>
        <taxon>Candidatus Eiseniibacteriota</taxon>
    </lineage>
</organism>
<gene>
    <name evidence="1" type="ORF">KJ970_13325</name>
</gene>
<reference evidence="1" key="1">
    <citation type="submission" date="2021-05" db="EMBL/GenBank/DDBJ databases">
        <title>Energy efficiency and biological interactions define the core microbiome of deep oligotrophic groundwater.</title>
        <authorList>
            <person name="Mehrshad M."/>
            <person name="Lopez-Fernandez M."/>
            <person name="Bell E."/>
            <person name="Bernier-Latmani R."/>
            <person name="Bertilsson S."/>
            <person name="Dopson M."/>
        </authorList>
    </citation>
    <scope>NUCLEOTIDE SEQUENCE</scope>
    <source>
        <strain evidence="1">Modern_marine.mb.64</strain>
    </source>
</reference>
<dbReference type="AlphaFoldDB" id="A0A948RVP6"/>
<evidence type="ECO:0000313" key="1">
    <source>
        <dbReference type="EMBL" id="MBU2691895.1"/>
    </source>
</evidence>
<accession>A0A948RVP6</accession>
<comment type="caution">
    <text evidence="1">The sequence shown here is derived from an EMBL/GenBank/DDBJ whole genome shotgun (WGS) entry which is preliminary data.</text>
</comment>
<name>A0A948RVP6_UNCEI</name>
<dbReference type="EMBL" id="JAHJDP010000077">
    <property type="protein sequence ID" value="MBU2691895.1"/>
    <property type="molecule type" value="Genomic_DNA"/>
</dbReference>
<sequence>MRKSIGDAVLFILFLLVSYILLCALPAAQGQWSATNDDGVVIEIVSEYPYVVRADLEQDIAALRAAKRRVCGHVQQEIVASQDTLIWFRCKLWQTDGLFRAPRLYIQTDTESIDFIYWLSVTGPEECGLMQFSSRNPKDVAPLWHREGYTKTWIAFPRVFKPEQILEVRIR</sequence>
<protein>
    <submittedName>
        <fullName evidence="1">Uncharacterized protein</fullName>
    </submittedName>
</protein>
<dbReference type="Proteomes" id="UP000777784">
    <property type="component" value="Unassembled WGS sequence"/>
</dbReference>
<evidence type="ECO:0000313" key="2">
    <source>
        <dbReference type="Proteomes" id="UP000777784"/>
    </source>
</evidence>
<proteinExistence type="predicted"/>